<proteinExistence type="inferred from homology"/>
<dbReference type="GO" id="GO:0032259">
    <property type="term" value="P:methylation"/>
    <property type="evidence" value="ECO:0007669"/>
    <property type="project" value="UniProtKB-KW"/>
</dbReference>
<sequence length="247" mass="26842">METRQAPLPALRNADQAELDRFAELASRWWDPEGPQQPLHVLNPLRLDYIRAQAPVEGRAVLDVGCGGGLLSEALARAGARVTALDLAPELIDVARLHLLEARQTQPDLQVEYLLTSVEQLAEERPGTFDVVCCMEMIEHVPDPGSVVAACARLLRPGGTLVMSTINRTPAAFALAIVGAEYVARLLPRGTHRYAQFVRPSELAAWIRAAGLQADDVTGVLYDPVRRRASLSSLTAVNYMAAAHRPA</sequence>
<evidence type="ECO:0000313" key="8">
    <source>
        <dbReference type="Proteomes" id="UP001595892"/>
    </source>
</evidence>
<feature type="binding site" evidence="5">
    <location>
        <position position="65"/>
    </location>
    <ligand>
        <name>S-adenosyl-L-methionine</name>
        <dbReference type="ChEBI" id="CHEBI:59789"/>
    </ligand>
</feature>
<name>A0ABV9NKM7_9GAMM</name>
<evidence type="ECO:0000256" key="1">
    <source>
        <dbReference type="ARBA" id="ARBA00022603"/>
    </source>
</evidence>
<feature type="domain" description="Methyltransferase type 11" evidence="6">
    <location>
        <begin position="62"/>
        <end position="163"/>
    </location>
</feature>
<dbReference type="PANTHER" id="PTHR43464:SF19">
    <property type="entry name" value="UBIQUINONE BIOSYNTHESIS O-METHYLTRANSFERASE, MITOCHONDRIAL"/>
    <property type="match status" value="1"/>
</dbReference>
<dbReference type="Proteomes" id="UP001595892">
    <property type="component" value="Unassembled WGS sequence"/>
</dbReference>
<dbReference type="GO" id="GO:0102208">
    <property type="term" value="F:2-polyprenyl-6-hydroxyphenol methylase activity"/>
    <property type="evidence" value="ECO:0007669"/>
    <property type="project" value="UniProtKB-EC"/>
</dbReference>
<dbReference type="InterPro" id="IPR010233">
    <property type="entry name" value="UbiG_MeTrfase"/>
</dbReference>
<accession>A0ABV9NKM7</accession>
<dbReference type="EMBL" id="JBHSGG010000033">
    <property type="protein sequence ID" value="MFC4728877.1"/>
    <property type="molecule type" value="Genomic_DNA"/>
</dbReference>
<keyword evidence="1 5" id="KW-0489">Methyltransferase</keyword>
<comment type="function">
    <text evidence="5">O-methyltransferase that catalyzes the 2 O-methylation steps in the ubiquinone biosynthetic pathway.</text>
</comment>
<dbReference type="GO" id="GO:0061542">
    <property type="term" value="F:3-demethylubiquinol 3-O-methyltransferase activity"/>
    <property type="evidence" value="ECO:0007669"/>
    <property type="project" value="UniProtKB-EC"/>
</dbReference>
<dbReference type="PANTHER" id="PTHR43464">
    <property type="entry name" value="METHYLTRANSFERASE"/>
    <property type="match status" value="1"/>
</dbReference>
<comment type="catalytic activity">
    <reaction evidence="5">
        <text>a 3-demethylubiquinol + S-adenosyl-L-methionine = a ubiquinol + S-adenosyl-L-homocysteine + H(+)</text>
        <dbReference type="Rhea" id="RHEA:44380"/>
        <dbReference type="Rhea" id="RHEA-COMP:9566"/>
        <dbReference type="Rhea" id="RHEA-COMP:10914"/>
        <dbReference type="ChEBI" id="CHEBI:15378"/>
        <dbReference type="ChEBI" id="CHEBI:17976"/>
        <dbReference type="ChEBI" id="CHEBI:57856"/>
        <dbReference type="ChEBI" id="CHEBI:59789"/>
        <dbReference type="ChEBI" id="CHEBI:84422"/>
        <dbReference type="EC" id="2.1.1.64"/>
    </reaction>
</comment>
<feature type="binding site" evidence="5">
    <location>
        <position position="46"/>
    </location>
    <ligand>
        <name>S-adenosyl-L-methionine</name>
        <dbReference type="ChEBI" id="CHEBI:59789"/>
    </ligand>
</feature>
<dbReference type="NCBIfam" id="TIGR01983">
    <property type="entry name" value="UbiG"/>
    <property type="match status" value="1"/>
</dbReference>
<comment type="pathway">
    <text evidence="5">Cofactor biosynthesis; ubiquinone biosynthesis.</text>
</comment>
<dbReference type="InterPro" id="IPR029063">
    <property type="entry name" value="SAM-dependent_MTases_sf"/>
</dbReference>
<evidence type="ECO:0000256" key="2">
    <source>
        <dbReference type="ARBA" id="ARBA00022679"/>
    </source>
</evidence>
<protein>
    <recommendedName>
        <fullName evidence="5">Ubiquinone biosynthesis O-methyltransferase</fullName>
    </recommendedName>
    <alternativeName>
        <fullName evidence="5">2-polyprenyl-6-hydroxyphenol methylase</fullName>
        <ecNumber evidence="5">2.1.1.222</ecNumber>
    </alternativeName>
    <alternativeName>
        <fullName evidence="5">3-demethylubiquinone 3-O-methyltransferase</fullName>
        <ecNumber evidence="5">2.1.1.64</ecNumber>
    </alternativeName>
</protein>
<dbReference type="SUPFAM" id="SSF53335">
    <property type="entry name" value="S-adenosyl-L-methionine-dependent methyltransferases"/>
    <property type="match status" value="1"/>
</dbReference>
<dbReference type="EC" id="2.1.1.64" evidence="5"/>
<dbReference type="Pfam" id="PF08241">
    <property type="entry name" value="Methyltransf_11"/>
    <property type="match status" value="1"/>
</dbReference>
<dbReference type="Gene3D" id="3.40.50.150">
    <property type="entry name" value="Vaccinia Virus protein VP39"/>
    <property type="match status" value="1"/>
</dbReference>
<gene>
    <name evidence="5 7" type="primary">ubiG</name>
    <name evidence="7" type="ORF">ACFO3Q_11925</name>
</gene>
<dbReference type="InterPro" id="IPR013216">
    <property type="entry name" value="Methyltransf_11"/>
</dbReference>
<keyword evidence="8" id="KW-1185">Reference proteome</keyword>
<comment type="caution">
    <text evidence="7">The sequence shown here is derived from an EMBL/GenBank/DDBJ whole genome shotgun (WGS) entry which is preliminary data.</text>
</comment>
<reference evidence="8" key="1">
    <citation type="journal article" date="2019" name="Int. J. Syst. Evol. Microbiol.">
        <title>The Global Catalogue of Microorganisms (GCM) 10K type strain sequencing project: providing services to taxonomists for standard genome sequencing and annotation.</title>
        <authorList>
            <consortium name="The Broad Institute Genomics Platform"/>
            <consortium name="The Broad Institute Genome Sequencing Center for Infectious Disease"/>
            <person name="Wu L."/>
            <person name="Ma J."/>
        </authorList>
    </citation>
    <scope>NUCLEOTIDE SEQUENCE [LARGE SCALE GENOMIC DNA]</scope>
    <source>
        <strain evidence="8">CGMCC 1.13574</strain>
    </source>
</reference>
<dbReference type="RefSeq" id="WP_377005030.1">
    <property type="nucleotide sequence ID" value="NZ_JBHSGG010000033.1"/>
</dbReference>
<comment type="catalytic activity">
    <reaction evidence="5">
        <text>a 3-(all-trans-polyprenyl)benzene-1,2-diol + S-adenosyl-L-methionine = a 2-methoxy-6-(all-trans-polyprenyl)phenol + S-adenosyl-L-homocysteine + H(+)</text>
        <dbReference type="Rhea" id="RHEA:31411"/>
        <dbReference type="Rhea" id="RHEA-COMP:9550"/>
        <dbReference type="Rhea" id="RHEA-COMP:9551"/>
        <dbReference type="ChEBI" id="CHEBI:15378"/>
        <dbReference type="ChEBI" id="CHEBI:57856"/>
        <dbReference type="ChEBI" id="CHEBI:59789"/>
        <dbReference type="ChEBI" id="CHEBI:62729"/>
        <dbReference type="ChEBI" id="CHEBI:62731"/>
        <dbReference type="EC" id="2.1.1.222"/>
    </reaction>
</comment>
<dbReference type="EC" id="2.1.1.222" evidence="5"/>
<evidence type="ECO:0000313" key="7">
    <source>
        <dbReference type="EMBL" id="MFC4728877.1"/>
    </source>
</evidence>
<evidence type="ECO:0000256" key="5">
    <source>
        <dbReference type="HAMAP-Rule" id="MF_00472"/>
    </source>
</evidence>
<evidence type="ECO:0000259" key="6">
    <source>
        <dbReference type="Pfam" id="PF08241"/>
    </source>
</evidence>
<keyword evidence="3 5" id="KW-0831">Ubiquinone biosynthesis</keyword>
<comment type="similarity">
    <text evidence="5">Belongs to the methyltransferase superfamily. UbiG/COQ3 family.</text>
</comment>
<keyword evidence="4 5" id="KW-0949">S-adenosyl-L-methionine</keyword>
<feature type="binding site" evidence="5">
    <location>
        <position position="86"/>
    </location>
    <ligand>
        <name>S-adenosyl-L-methionine</name>
        <dbReference type="ChEBI" id="CHEBI:59789"/>
    </ligand>
</feature>
<evidence type="ECO:0000256" key="3">
    <source>
        <dbReference type="ARBA" id="ARBA00022688"/>
    </source>
</evidence>
<dbReference type="CDD" id="cd02440">
    <property type="entry name" value="AdoMet_MTases"/>
    <property type="match status" value="1"/>
</dbReference>
<evidence type="ECO:0000256" key="4">
    <source>
        <dbReference type="ARBA" id="ARBA00022691"/>
    </source>
</evidence>
<feature type="binding site" evidence="5">
    <location>
        <position position="135"/>
    </location>
    <ligand>
        <name>S-adenosyl-L-methionine</name>
        <dbReference type="ChEBI" id="CHEBI:59789"/>
    </ligand>
</feature>
<keyword evidence="2 5" id="KW-0808">Transferase</keyword>
<dbReference type="HAMAP" id="MF_00472">
    <property type="entry name" value="UbiG"/>
    <property type="match status" value="1"/>
</dbReference>
<organism evidence="7 8">
    <name type="scientific">Coralloluteibacterium thermophilum</name>
    <dbReference type="NCBI Taxonomy" id="2707049"/>
    <lineage>
        <taxon>Bacteria</taxon>
        <taxon>Pseudomonadati</taxon>
        <taxon>Pseudomonadota</taxon>
        <taxon>Gammaproteobacteria</taxon>
        <taxon>Lysobacterales</taxon>
        <taxon>Lysobacteraceae</taxon>
        <taxon>Coralloluteibacterium</taxon>
    </lineage>
</organism>